<sequence length="479" mass="53835">MEPSRLTVPRFGFFISPLTPPHVPDVLLCSVDTRFEIVNLVSGLNSDVTPVSARNLSRWLFLLARHAANVRPIRPPTVYRPITVVGTDLFIRQLAETDARTFPCDSPDELPPGCYALFDSQGRPFPYPVGETIRRHTFAETERSWDVPDDHGDAVYRLSKPVIQKDLVDKARQRDRGLCCFTGRPSDCIAWVIPPLLSRAVTPPTFPRVRCISADNVFTISPDLLEAYYDNRIAVDPQDEYRIVTFEKFSDVALLDRLAFRPCSGRFWHSSLCWTLGVRIASCDARFDGVSTGQAEELLDELNYMNHMIPQSPRWSTPAGQEAIRAFFWARTGALAAPQEWEEPEHNLSLSLPSSDEVAPIVPVSREVQVTEKLWLISYGWWIFFKCPLPLIWENNQVTQQSKTLLLAVVRSVKLDTSRGTAGIPYFKDGPSGTDPIHIINVDEISCLVARVPDHGAGSRRWALGERHDAVGAADNENE</sequence>
<dbReference type="EMBL" id="JARJCW010000124">
    <property type="protein sequence ID" value="KAJ7192132.1"/>
    <property type="molecule type" value="Genomic_DNA"/>
</dbReference>
<evidence type="ECO:0000313" key="1">
    <source>
        <dbReference type="EMBL" id="KAJ7192132.1"/>
    </source>
</evidence>
<accession>A0AAD6UWX7</accession>
<reference evidence="1" key="1">
    <citation type="submission" date="2023-03" db="EMBL/GenBank/DDBJ databases">
        <title>Massive genome expansion in bonnet fungi (Mycena s.s.) driven by repeated elements and novel gene families across ecological guilds.</title>
        <authorList>
            <consortium name="Lawrence Berkeley National Laboratory"/>
            <person name="Harder C.B."/>
            <person name="Miyauchi S."/>
            <person name="Viragh M."/>
            <person name="Kuo A."/>
            <person name="Thoen E."/>
            <person name="Andreopoulos B."/>
            <person name="Lu D."/>
            <person name="Skrede I."/>
            <person name="Drula E."/>
            <person name="Henrissat B."/>
            <person name="Morin E."/>
            <person name="Kohler A."/>
            <person name="Barry K."/>
            <person name="LaButti K."/>
            <person name="Morin E."/>
            <person name="Salamov A."/>
            <person name="Lipzen A."/>
            <person name="Mereny Z."/>
            <person name="Hegedus B."/>
            <person name="Baldrian P."/>
            <person name="Stursova M."/>
            <person name="Weitz H."/>
            <person name="Taylor A."/>
            <person name="Grigoriev I.V."/>
            <person name="Nagy L.G."/>
            <person name="Martin F."/>
            <person name="Kauserud H."/>
        </authorList>
    </citation>
    <scope>NUCLEOTIDE SEQUENCE</scope>
    <source>
        <strain evidence="1">9144</strain>
    </source>
</reference>
<protein>
    <submittedName>
        <fullName evidence="1">Uncharacterized protein</fullName>
    </submittedName>
</protein>
<gene>
    <name evidence="1" type="ORF">GGX14DRAFT_578439</name>
</gene>
<comment type="caution">
    <text evidence="1">The sequence shown here is derived from an EMBL/GenBank/DDBJ whole genome shotgun (WGS) entry which is preliminary data.</text>
</comment>
<name>A0AAD6UWX7_9AGAR</name>
<organism evidence="1 2">
    <name type="scientific">Mycena pura</name>
    <dbReference type="NCBI Taxonomy" id="153505"/>
    <lineage>
        <taxon>Eukaryota</taxon>
        <taxon>Fungi</taxon>
        <taxon>Dikarya</taxon>
        <taxon>Basidiomycota</taxon>
        <taxon>Agaricomycotina</taxon>
        <taxon>Agaricomycetes</taxon>
        <taxon>Agaricomycetidae</taxon>
        <taxon>Agaricales</taxon>
        <taxon>Marasmiineae</taxon>
        <taxon>Mycenaceae</taxon>
        <taxon>Mycena</taxon>
    </lineage>
</organism>
<dbReference type="AlphaFoldDB" id="A0AAD6UWX7"/>
<evidence type="ECO:0000313" key="2">
    <source>
        <dbReference type="Proteomes" id="UP001219525"/>
    </source>
</evidence>
<dbReference type="Proteomes" id="UP001219525">
    <property type="component" value="Unassembled WGS sequence"/>
</dbReference>
<proteinExistence type="predicted"/>
<keyword evidence="2" id="KW-1185">Reference proteome</keyword>